<gene>
    <name evidence="2" type="ORF">OG2516_11431</name>
</gene>
<evidence type="ECO:0000313" key="3">
    <source>
        <dbReference type="Proteomes" id="UP000003635"/>
    </source>
</evidence>
<dbReference type="CDD" id="cd05379">
    <property type="entry name" value="CAP_bacterial"/>
    <property type="match status" value="1"/>
</dbReference>
<dbReference type="AlphaFoldDB" id="Q2CJR7"/>
<keyword evidence="2" id="KW-0449">Lipoprotein</keyword>
<evidence type="ECO:0000259" key="1">
    <source>
        <dbReference type="Pfam" id="PF00188"/>
    </source>
</evidence>
<dbReference type="STRING" id="314256.OG2516_11431"/>
<dbReference type="SUPFAM" id="SSF55797">
    <property type="entry name" value="PR-1-like"/>
    <property type="match status" value="1"/>
</dbReference>
<proteinExistence type="predicted"/>
<dbReference type="EMBL" id="AAOT01000001">
    <property type="protein sequence ID" value="EAR53072.1"/>
    <property type="molecule type" value="Genomic_DNA"/>
</dbReference>
<accession>Q2CJR7</accession>
<feature type="domain" description="SCP" evidence="1">
    <location>
        <begin position="53"/>
        <end position="167"/>
    </location>
</feature>
<dbReference type="InterPro" id="IPR014044">
    <property type="entry name" value="CAP_dom"/>
</dbReference>
<sequence>MATVGALVALAGCGGGGLDGPAPQARLGPDGMPLPQVYRIEEADAAEVKVRLLDGVNALRQGAGLGFVTYSRALDTAAASHSRDMARQNRPWHFGSDGSSPLDRARRVGYPGLILGEAISETYETELETLAAWMQQPDTRAVILDPRARELGFAWHQEPAGKLWWTLVLGSTAIPAPAPSPIPAAVTTE</sequence>
<reference evidence="2 3" key="1">
    <citation type="journal article" date="2010" name="J. Bacteriol.">
        <title>Genome sequences of Oceanicola granulosus HTCC2516(T) and Oceanicola batsensis HTCC2597(TDelta).</title>
        <authorList>
            <person name="Thrash J.C."/>
            <person name="Cho J.C."/>
            <person name="Vergin K.L."/>
            <person name="Giovannoni S.J."/>
        </authorList>
    </citation>
    <scope>NUCLEOTIDE SEQUENCE [LARGE SCALE GENOMIC DNA]</scope>
    <source>
        <strain evidence="3">ATCC BAA-861 / DSM 15982 / KCTC 12143 / HTCC2516</strain>
    </source>
</reference>
<dbReference type="HOGENOM" id="CLU_048111_3_3_5"/>
<organism evidence="2 3">
    <name type="scientific">Oceanicola granulosus (strain ATCC BAA-861 / DSM 15982 / KCTC 12143 / HTCC2516)</name>
    <dbReference type="NCBI Taxonomy" id="314256"/>
    <lineage>
        <taxon>Bacteria</taxon>
        <taxon>Pseudomonadati</taxon>
        <taxon>Pseudomonadota</taxon>
        <taxon>Alphaproteobacteria</taxon>
        <taxon>Rhodobacterales</taxon>
        <taxon>Roseobacteraceae</taxon>
        <taxon>Oceanicola</taxon>
    </lineage>
</organism>
<keyword evidence="3" id="KW-1185">Reference proteome</keyword>
<dbReference type="eggNOG" id="COG2340">
    <property type="taxonomic scope" value="Bacteria"/>
</dbReference>
<evidence type="ECO:0000313" key="2">
    <source>
        <dbReference type="EMBL" id="EAR53072.1"/>
    </source>
</evidence>
<dbReference type="Pfam" id="PF00188">
    <property type="entry name" value="CAP"/>
    <property type="match status" value="1"/>
</dbReference>
<dbReference type="InterPro" id="IPR035940">
    <property type="entry name" value="CAP_sf"/>
</dbReference>
<comment type="caution">
    <text evidence="2">The sequence shown here is derived from an EMBL/GenBank/DDBJ whole genome shotgun (WGS) entry which is preliminary data.</text>
</comment>
<dbReference type="Proteomes" id="UP000003635">
    <property type="component" value="Unassembled WGS sequence"/>
</dbReference>
<name>Q2CJR7_OCEGH</name>
<dbReference type="PANTHER" id="PTHR31157">
    <property type="entry name" value="SCP DOMAIN-CONTAINING PROTEIN"/>
    <property type="match status" value="1"/>
</dbReference>
<dbReference type="Gene3D" id="3.40.33.10">
    <property type="entry name" value="CAP"/>
    <property type="match status" value="1"/>
</dbReference>
<dbReference type="PANTHER" id="PTHR31157:SF1">
    <property type="entry name" value="SCP DOMAIN-CONTAINING PROTEIN"/>
    <property type="match status" value="1"/>
</dbReference>
<protein>
    <submittedName>
        <fullName evidence="2">Lipoprotein, putative</fullName>
    </submittedName>
</protein>